<dbReference type="PANTHER" id="PTHR47245:SF2">
    <property type="entry name" value="PEPTIDYL-PROLYL CIS-TRANS ISOMERASE HP_0175-RELATED"/>
    <property type="match status" value="1"/>
</dbReference>
<evidence type="ECO:0000256" key="2">
    <source>
        <dbReference type="SAM" id="MobiDB-lite"/>
    </source>
</evidence>
<dbReference type="Pfam" id="PF13616">
    <property type="entry name" value="Rotamase_3"/>
    <property type="match status" value="1"/>
</dbReference>
<dbReference type="PROSITE" id="PS50198">
    <property type="entry name" value="PPIC_PPIASE_2"/>
    <property type="match status" value="1"/>
</dbReference>
<evidence type="ECO:0000259" key="4">
    <source>
        <dbReference type="PROSITE" id="PS50198"/>
    </source>
</evidence>
<dbReference type="Gene3D" id="3.10.50.40">
    <property type="match status" value="1"/>
</dbReference>
<evidence type="ECO:0000256" key="3">
    <source>
        <dbReference type="SAM" id="SignalP"/>
    </source>
</evidence>
<organism evidence="5 6">
    <name type="scientific">Paenibacillus vulneris</name>
    <dbReference type="NCBI Taxonomy" id="1133364"/>
    <lineage>
        <taxon>Bacteria</taxon>
        <taxon>Bacillati</taxon>
        <taxon>Bacillota</taxon>
        <taxon>Bacilli</taxon>
        <taxon>Bacillales</taxon>
        <taxon>Paenibacillaceae</taxon>
        <taxon>Paenibacillus</taxon>
    </lineage>
</organism>
<keyword evidence="6" id="KW-1185">Reference proteome</keyword>
<keyword evidence="3" id="KW-0732">Signal</keyword>
<dbReference type="SUPFAM" id="SSF109998">
    <property type="entry name" value="Triger factor/SurA peptide-binding domain-like"/>
    <property type="match status" value="1"/>
</dbReference>
<dbReference type="Proteomes" id="UP001597180">
    <property type="component" value="Unassembled WGS sequence"/>
</dbReference>
<sequence>MLQNKWKTAKKGLIALLAVTTIIAAAGCGKKTDTENTGNAGTASKDANEVIVTYKDGGKVTRGEFDTFIDTNLLFYKEYAQFKEEPAFQQDMMKQLVTFKVLSARADDKAKAEAATKSKQQLDQIKTFLGMQEGGMEKQLKDNNITEKDLESFVDRSFQAIAAMESKVTDDEVKAEYDKRIAADKNVYDVATVRHILIGLTDPATGKETRSKEDALKRAKEVEDKLKNGGDFDALAKEYSDDPGSKDNGGKYEDAPISQWVPEFKKAAAELPLNQISDPVESSFGYHVMKVESRKTKTFDDVKGDLRSELAEPHIYDFVEKELPAMIETNKLPTPTPAPTPTPQPSGAPQPSATPAAPAK</sequence>
<comment type="caution">
    <text evidence="5">The sequence shown here is derived from an EMBL/GenBank/DDBJ whole genome shotgun (WGS) entry which is preliminary data.</text>
</comment>
<feature type="domain" description="PpiC" evidence="4">
    <location>
        <begin position="188"/>
        <end position="293"/>
    </location>
</feature>
<accession>A0ABW3UHK5</accession>
<feature type="region of interest" description="Disordered" evidence="2">
    <location>
        <begin position="233"/>
        <end position="254"/>
    </location>
</feature>
<feature type="compositionally biased region" description="Low complexity" evidence="2">
    <location>
        <begin position="349"/>
        <end position="360"/>
    </location>
</feature>
<dbReference type="InterPro" id="IPR027304">
    <property type="entry name" value="Trigger_fact/SurA_dom_sf"/>
</dbReference>
<dbReference type="EMBL" id="JBHTLU010000010">
    <property type="protein sequence ID" value="MFD1219391.1"/>
    <property type="molecule type" value="Genomic_DNA"/>
</dbReference>
<dbReference type="EC" id="5.2.1.8" evidence="5"/>
<feature type="compositionally biased region" description="Pro residues" evidence="2">
    <location>
        <begin position="334"/>
        <end position="348"/>
    </location>
</feature>
<dbReference type="SUPFAM" id="SSF54534">
    <property type="entry name" value="FKBP-like"/>
    <property type="match status" value="1"/>
</dbReference>
<evidence type="ECO:0000256" key="1">
    <source>
        <dbReference type="PROSITE-ProRule" id="PRU00278"/>
    </source>
</evidence>
<dbReference type="RefSeq" id="WP_345593024.1">
    <property type="nucleotide sequence ID" value="NZ_BAABJG010000037.1"/>
</dbReference>
<reference evidence="6" key="1">
    <citation type="journal article" date="2019" name="Int. J. Syst. Evol. Microbiol.">
        <title>The Global Catalogue of Microorganisms (GCM) 10K type strain sequencing project: providing services to taxonomists for standard genome sequencing and annotation.</title>
        <authorList>
            <consortium name="The Broad Institute Genomics Platform"/>
            <consortium name="The Broad Institute Genome Sequencing Center for Infectious Disease"/>
            <person name="Wu L."/>
            <person name="Ma J."/>
        </authorList>
    </citation>
    <scope>NUCLEOTIDE SEQUENCE [LARGE SCALE GENOMIC DNA]</scope>
    <source>
        <strain evidence="6">CCUG 53270</strain>
    </source>
</reference>
<dbReference type="InterPro" id="IPR050245">
    <property type="entry name" value="PrsA_foldase"/>
</dbReference>
<feature type="chain" id="PRO_5045497496" evidence="3">
    <location>
        <begin position="27"/>
        <end position="360"/>
    </location>
</feature>
<feature type="region of interest" description="Disordered" evidence="2">
    <location>
        <begin position="326"/>
        <end position="360"/>
    </location>
</feature>
<dbReference type="InterPro" id="IPR046357">
    <property type="entry name" value="PPIase_dom_sf"/>
</dbReference>
<proteinExistence type="predicted"/>
<dbReference type="InterPro" id="IPR000297">
    <property type="entry name" value="PPIase_PpiC"/>
</dbReference>
<evidence type="ECO:0000313" key="6">
    <source>
        <dbReference type="Proteomes" id="UP001597180"/>
    </source>
</evidence>
<dbReference type="GO" id="GO:0003755">
    <property type="term" value="F:peptidyl-prolyl cis-trans isomerase activity"/>
    <property type="evidence" value="ECO:0007669"/>
    <property type="project" value="UniProtKB-EC"/>
</dbReference>
<keyword evidence="1 5" id="KW-0413">Isomerase</keyword>
<dbReference type="PROSITE" id="PS51257">
    <property type="entry name" value="PROKAR_LIPOPROTEIN"/>
    <property type="match status" value="1"/>
</dbReference>
<dbReference type="PANTHER" id="PTHR47245">
    <property type="entry name" value="PEPTIDYLPROLYL ISOMERASE"/>
    <property type="match status" value="1"/>
</dbReference>
<protein>
    <submittedName>
        <fullName evidence="5">Peptidylprolyl isomerase</fullName>
        <ecNumber evidence="5">5.2.1.8</ecNumber>
    </submittedName>
</protein>
<keyword evidence="1" id="KW-0697">Rotamase</keyword>
<gene>
    <name evidence="5" type="ORF">ACFQ4B_04615</name>
</gene>
<name>A0ABW3UHK5_9BACL</name>
<feature type="signal peptide" evidence="3">
    <location>
        <begin position="1"/>
        <end position="26"/>
    </location>
</feature>
<evidence type="ECO:0000313" key="5">
    <source>
        <dbReference type="EMBL" id="MFD1219391.1"/>
    </source>
</evidence>